<dbReference type="AlphaFoldDB" id="A0A1F7F8T9"/>
<dbReference type="EMBL" id="MFYX01000098">
    <property type="protein sequence ID" value="OGK03031.1"/>
    <property type="molecule type" value="Genomic_DNA"/>
</dbReference>
<name>A0A1F7F8T9_UNCRA</name>
<comment type="caution">
    <text evidence="1">The sequence shown here is derived from an EMBL/GenBank/DDBJ whole genome shotgun (WGS) entry which is preliminary data.</text>
</comment>
<dbReference type="NCBIfam" id="NF033679">
    <property type="entry name" value="DNRLRE_dom"/>
    <property type="match status" value="1"/>
</dbReference>
<dbReference type="Gene3D" id="2.60.120.970">
    <property type="match status" value="1"/>
</dbReference>
<dbReference type="InterPro" id="IPR026444">
    <property type="entry name" value="Secre_tail"/>
</dbReference>
<dbReference type="Proteomes" id="UP000179243">
    <property type="component" value="Unassembled WGS sequence"/>
</dbReference>
<sequence length="694" mass="74716">MVFFKKRFIVIVCLFSLIGSTIAYTIPVIDAQLKANLRSIKKRGGLIGRIVGKMGQWGDSITNSMAYLGSLAGYGCSGNTTCETYQPILIWMKACETSPGSGIVGGGCSSPLAEKGGGHCCESGWTIESGLNVIARVIEQDNPSWSLTMYGTNDINGNNWDDARGETYKRRLKYFLLASAEAGIPPAVSTIPPRMDGCNVSNDYTPSVTICNNKITAAANELKIPLVDFHYACVEHHPSDWCGGTTGTLGDDGVHPSWHSNTTNFDPPAIYNDGYAIRGKLTLDYAQRLKAIVFDNNAPDGLDLPIIDVSSSTHLWGQYTNNSSVSFSWTLDGGSTPTGYSYVFDQVDTTMPDQTSEGTGVSATETATSSGDWYFHIRANSALGWGPVTHYLVRILPADQMVLQEGMNGYSGTADASIYGETSHGSDAIMRKYNSGGSGDRQLYRFSLAPAVGLAVTGAQLQIFTDSPANGDSVALYKLTASWGEGYSVWNQQKGVSWTYRFADSTQAWTTAGGDFEHSPIGATALPTDRQPTWVSFDITSTVQGWLADTSTNHGVIIIGYGAWLSTSFFSREFPLKSLRPKLLLTHTGSGVQENMAMAQGIALGQPYPNPGNPGVVIPVTLAPSARVQVSVYSVKGELLKKVSLANTSASPRREILRWDAIDMTGSKVSSGLYLARMKTDDGTVVIKRFVITQ</sequence>
<dbReference type="NCBIfam" id="TIGR04183">
    <property type="entry name" value="Por_Secre_tail"/>
    <property type="match status" value="1"/>
</dbReference>
<gene>
    <name evidence="1" type="ORF">A2519_21300</name>
</gene>
<evidence type="ECO:0000313" key="1">
    <source>
        <dbReference type="EMBL" id="OGK03031.1"/>
    </source>
</evidence>
<evidence type="ECO:0008006" key="3">
    <source>
        <dbReference type="Google" id="ProtNLM"/>
    </source>
</evidence>
<dbReference type="Gene3D" id="3.40.50.1110">
    <property type="entry name" value="SGNH hydrolase"/>
    <property type="match status" value="1"/>
</dbReference>
<accession>A0A1F7F8T9</accession>
<organism evidence="1 2">
    <name type="scientific">Candidatus Raymondbacteria bacterium RIFOXYD12_FULL_49_13</name>
    <dbReference type="NCBI Taxonomy" id="1817890"/>
    <lineage>
        <taxon>Bacteria</taxon>
        <taxon>Raymondiibacteriota</taxon>
    </lineage>
</organism>
<dbReference type="InterPro" id="IPR036514">
    <property type="entry name" value="SGNH_hydro_sf"/>
</dbReference>
<dbReference type="SUPFAM" id="SSF52266">
    <property type="entry name" value="SGNH hydrolase"/>
    <property type="match status" value="1"/>
</dbReference>
<proteinExistence type="predicted"/>
<dbReference type="CDD" id="cd00229">
    <property type="entry name" value="SGNH_hydrolase"/>
    <property type="match status" value="1"/>
</dbReference>
<evidence type="ECO:0000313" key="2">
    <source>
        <dbReference type="Proteomes" id="UP000179243"/>
    </source>
</evidence>
<dbReference type="Gene3D" id="2.60.40.4070">
    <property type="match status" value="1"/>
</dbReference>
<protein>
    <recommendedName>
        <fullName evidence="3">Secretion system C-terminal sorting domain-containing protein</fullName>
    </recommendedName>
</protein>
<reference evidence="1 2" key="1">
    <citation type="journal article" date="2016" name="Nat. Commun.">
        <title>Thousands of microbial genomes shed light on interconnected biogeochemical processes in an aquifer system.</title>
        <authorList>
            <person name="Anantharaman K."/>
            <person name="Brown C.T."/>
            <person name="Hug L.A."/>
            <person name="Sharon I."/>
            <person name="Castelle C.J."/>
            <person name="Probst A.J."/>
            <person name="Thomas B.C."/>
            <person name="Singh A."/>
            <person name="Wilkins M.J."/>
            <person name="Karaoz U."/>
            <person name="Brodie E.L."/>
            <person name="Williams K.H."/>
            <person name="Hubbard S.S."/>
            <person name="Banfield J.F."/>
        </authorList>
    </citation>
    <scope>NUCLEOTIDE SEQUENCE [LARGE SCALE GENOMIC DNA]</scope>
</reference>